<dbReference type="InterPro" id="IPR054765">
    <property type="entry name" value="SLBB_dom"/>
</dbReference>
<dbReference type="PANTHER" id="PTHR33619">
    <property type="entry name" value="POLYSACCHARIDE EXPORT PROTEIN GFCE-RELATED"/>
    <property type="match status" value="1"/>
</dbReference>
<dbReference type="PANTHER" id="PTHR33619:SF3">
    <property type="entry name" value="POLYSACCHARIDE EXPORT PROTEIN GFCE-RELATED"/>
    <property type="match status" value="1"/>
</dbReference>
<organism evidence="2 3">
    <name type="scientific">Burkholderia lata (strain ATCC 17760 / DSM 23089 / LMG 22485 / NCIMB 9086 / R18194 / 383)</name>
    <dbReference type="NCBI Taxonomy" id="482957"/>
    <lineage>
        <taxon>Bacteria</taxon>
        <taxon>Pseudomonadati</taxon>
        <taxon>Pseudomonadota</taxon>
        <taxon>Betaproteobacteria</taxon>
        <taxon>Burkholderiales</taxon>
        <taxon>Burkholderiaceae</taxon>
        <taxon>Burkholderia</taxon>
        <taxon>Burkholderia cepacia complex</taxon>
    </lineage>
</organism>
<dbReference type="GO" id="GO:0015159">
    <property type="term" value="F:polysaccharide transmembrane transporter activity"/>
    <property type="evidence" value="ECO:0007669"/>
    <property type="project" value="InterPro"/>
</dbReference>
<dbReference type="Pfam" id="PF22461">
    <property type="entry name" value="SLBB_2"/>
    <property type="match status" value="1"/>
</dbReference>
<dbReference type="Gene3D" id="3.10.560.10">
    <property type="entry name" value="Outer membrane lipoprotein wza domain like"/>
    <property type="match status" value="2"/>
</dbReference>
<proteinExistence type="predicted"/>
<protein>
    <submittedName>
        <fullName evidence="2">Sugar transporter</fullName>
    </submittedName>
</protein>
<accession>A0A6P2SYX9</accession>
<evidence type="ECO:0000259" key="1">
    <source>
        <dbReference type="Pfam" id="PF22461"/>
    </source>
</evidence>
<sequence length="183" mass="19748">MQSSVISGGFLHSLERRDVNDHTICIDARFTATARGAYASLVHVAGMTGAEARAAQTRWLGEYVRKPRIALRIQAYRSKPVYLDGDVHAPGMQIVNDVPMTLLEAIDRAGGLTTAVDRSQVTVMRGGKTVNASLPAMMAAGVITFSVLLRDGDRMRVLATRDAKVFVPGEVPRPATLTLTDGR</sequence>
<dbReference type="Gene3D" id="3.30.1950.10">
    <property type="entry name" value="wza like domain"/>
    <property type="match status" value="1"/>
</dbReference>
<keyword evidence="2" id="KW-0762">Sugar transport</keyword>
<dbReference type="InterPro" id="IPR049712">
    <property type="entry name" value="Poly_export"/>
</dbReference>
<gene>
    <name evidence="2" type="ORF">BLA18112_00120</name>
</gene>
<evidence type="ECO:0000313" key="2">
    <source>
        <dbReference type="EMBL" id="VWC54809.1"/>
    </source>
</evidence>
<dbReference type="Proteomes" id="UP000494274">
    <property type="component" value="Unassembled WGS sequence"/>
</dbReference>
<dbReference type="AlphaFoldDB" id="A0A6P2SYX9"/>
<evidence type="ECO:0000313" key="3">
    <source>
        <dbReference type="Proteomes" id="UP000494274"/>
    </source>
</evidence>
<feature type="domain" description="SLBB" evidence="1">
    <location>
        <begin position="80"/>
        <end position="157"/>
    </location>
</feature>
<keyword evidence="2" id="KW-0813">Transport</keyword>
<dbReference type="EMBL" id="CABVQI010000001">
    <property type="protein sequence ID" value="VWC54809.1"/>
    <property type="molecule type" value="Genomic_DNA"/>
</dbReference>
<reference evidence="2 3" key="1">
    <citation type="submission" date="2019-09" db="EMBL/GenBank/DDBJ databases">
        <authorList>
            <person name="Depoorter E."/>
        </authorList>
    </citation>
    <scope>NUCLEOTIDE SEQUENCE [LARGE SCALE GENOMIC DNA]</scope>
    <source>
        <strain evidence="2">R-18112</strain>
    </source>
</reference>
<name>A0A6P2SYX9_BURL3</name>